<dbReference type="Proteomes" id="UP000277279">
    <property type="component" value="Unassembled WGS sequence"/>
</dbReference>
<evidence type="ECO:0000313" key="3">
    <source>
        <dbReference type="EMBL" id="RSB81444.1"/>
    </source>
</evidence>
<dbReference type="AlphaFoldDB" id="A0A3R9AZH3"/>
<keyword evidence="5" id="KW-1185">Reference proteome</keyword>
<protein>
    <submittedName>
        <fullName evidence="2 3">N-acetyltransferase</fullName>
    </submittedName>
</protein>
<dbReference type="PANTHER" id="PTHR47237:SF2">
    <property type="entry name" value="BLL4206 PROTEIN"/>
    <property type="match status" value="1"/>
</dbReference>
<gene>
    <name evidence="3" type="ORF">EFD55_09375</name>
    <name evidence="2" type="ORF">FHS26_003105</name>
</gene>
<proteinExistence type="predicted"/>
<accession>A0A3R9AZH3</accession>
<dbReference type="CDD" id="cd04301">
    <property type="entry name" value="NAT_SF"/>
    <property type="match status" value="1"/>
</dbReference>
<comment type="caution">
    <text evidence="3">The sequence shown here is derived from an EMBL/GenBank/DDBJ whole genome shotgun (WGS) entry which is preliminary data.</text>
</comment>
<dbReference type="Gene3D" id="3.40.630.90">
    <property type="match status" value="1"/>
</dbReference>
<dbReference type="EMBL" id="JACHXH010000010">
    <property type="protein sequence ID" value="MBB3135360.1"/>
    <property type="molecule type" value="Genomic_DNA"/>
</dbReference>
<dbReference type="Pfam" id="PF00583">
    <property type="entry name" value="Acetyltransf_1"/>
    <property type="match status" value="1"/>
</dbReference>
<dbReference type="Gene3D" id="3.40.630.30">
    <property type="match status" value="1"/>
</dbReference>
<dbReference type="InterPro" id="IPR041496">
    <property type="entry name" value="YitH/HolE_GNAT"/>
</dbReference>
<reference evidence="3 4" key="1">
    <citation type="submission" date="2018-11" db="EMBL/GenBank/DDBJ databases">
        <authorList>
            <person name="Huo Y."/>
        </authorList>
    </citation>
    <scope>NUCLEOTIDE SEQUENCE [LARGE SCALE GENOMIC DNA]</scope>
    <source>
        <strain evidence="3 4">DSM 30132</strain>
    </source>
</reference>
<evidence type="ECO:0000259" key="1">
    <source>
        <dbReference type="PROSITE" id="PS51186"/>
    </source>
</evidence>
<evidence type="ECO:0000313" key="5">
    <source>
        <dbReference type="Proteomes" id="UP000518315"/>
    </source>
</evidence>
<dbReference type="PANTHER" id="PTHR47237">
    <property type="entry name" value="SLL0310 PROTEIN"/>
    <property type="match status" value="1"/>
</dbReference>
<dbReference type="PROSITE" id="PS51186">
    <property type="entry name" value="GNAT"/>
    <property type="match status" value="1"/>
</dbReference>
<reference evidence="2 5" key="2">
    <citation type="submission" date="2020-08" db="EMBL/GenBank/DDBJ databases">
        <title>Genomic Encyclopedia of Type Strains, Phase III (KMG-III): the genomes of soil and plant-associated and newly described type strains.</title>
        <authorList>
            <person name="Whitman W."/>
        </authorList>
    </citation>
    <scope>NUCLEOTIDE SEQUENCE [LARGE SCALE GENOMIC DNA]</scope>
    <source>
        <strain evidence="2 5">CECT 4113</strain>
    </source>
</reference>
<feature type="domain" description="N-acetyltransferase" evidence="1">
    <location>
        <begin position="14"/>
        <end position="149"/>
    </location>
</feature>
<evidence type="ECO:0000313" key="2">
    <source>
        <dbReference type="EMBL" id="MBB3135360.1"/>
    </source>
</evidence>
<sequence length="298" mass="32026">MVAGKSRLVDSFEMRIADINTVDLEQLHALSIGVGWPHRADDWQFARELGKGVVALDEVGRVLGSAMWFPYGEDFATIGLVITSPRLQAQGAGQWLMDHVLTQVPQCNLGLNATRAARRLYRSLDFTTEAVVSQCQGEAISAPPAETPPGAELRALDISDLAAIAALDKEAFGADRTALLSRILPSSSGFGLVRNGKIEAFSFCRRFGRGQVIGPVAAASDADAIAVIRPHVAEHAGKFLRLDTREKSGAFSDFLSRCGLSVFDTVTTMSRGRPWLAVRDRHTAGTPKIYALAGHALG</sequence>
<dbReference type="SUPFAM" id="SSF55729">
    <property type="entry name" value="Acyl-CoA N-acyltransferases (Nat)"/>
    <property type="match status" value="1"/>
</dbReference>
<dbReference type="InterPro" id="IPR016181">
    <property type="entry name" value="Acyl_CoA_acyltransferase"/>
</dbReference>
<evidence type="ECO:0000313" key="4">
    <source>
        <dbReference type="Proteomes" id="UP000277279"/>
    </source>
</evidence>
<dbReference type="InterPro" id="IPR052729">
    <property type="entry name" value="Acyl/Acetyltrans_Enzymes"/>
</dbReference>
<dbReference type="Pfam" id="PF18014">
    <property type="entry name" value="Acetyltransf_18"/>
    <property type="match status" value="1"/>
</dbReference>
<name>A0A3R9AZH3_9HYPH</name>
<organism evidence="3 4">
    <name type="scientific">Rhizobium pisi</name>
    <dbReference type="NCBI Taxonomy" id="574561"/>
    <lineage>
        <taxon>Bacteria</taxon>
        <taxon>Pseudomonadati</taxon>
        <taxon>Pseudomonadota</taxon>
        <taxon>Alphaproteobacteria</taxon>
        <taxon>Hyphomicrobiales</taxon>
        <taxon>Rhizobiaceae</taxon>
        <taxon>Rhizobium/Agrobacterium group</taxon>
        <taxon>Rhizobium</taxon>
    </lineage>
</organism>
<dbReference type="InterPro" id="IPR000182">
    <property type="entry name" value="GNAT_dom"/>
</dbReference>
<dbReference type="EMBL" id="RJJT01000005">
    <property type="protein sequence ID" value="RSB81444.1"/>
    <property type="molecule type" value="Genomic_DNA"/>
</dbReference>
<dbReference type="OrthoDB" id="8453373at2"/>
<dbReference type="Proteomes" id="UP000518315">
    <property type="component" value="Unassembled WGS sequence"/>
</dbReference>
<keyword evidence="3" id="KW-0808">Transferase</keyword>
<dbReference type="GO" id="GO:0016747">
    <property type="term" value="F:acyltransferase activity, transferring groups other than amino-acyl groups"/>
    <property type="evidence" value="ECO:0007669"/>
    <property type="project" value="InterPro"/>
</dbReference>